<reference evidence="2 3" key="1">
    <citation type="submission" date="2014-06" db="EMBL/GenBank/DDBJ databases">
        <authorList>
            <person name="Swart Estienne"/>
        </authorList>
    </citation>
    <scope>NUCLEOTIDE SEQUENCE [LARGE SCALE GENOMIC DNA]</scope>
    <source>
        <strain evidence="2 3">130c</strain>
    </source>
</reference>
<evidence type="ECO:0000313" key="2">
    <source>
        <dbReference type="EMBL" id="CDW89501.1"/>
    </source>
</evidence>
<gene>
    <name evidence="2" type="primary">Contig6785.g7258</name>
    <name evidence="2" type="ORF">STYLEM_18634</name>
</gene>
<dbReference type="AlphaFoldDB" id="A0A078B5L9"/>
<feature type="region of interest" description="Disordered" evidence="1">
    <location>
        <begin position="1110"/>
        <end position="1134"/>
    </location>
</feature>
<accession>A0A078B5L9</accession>
<organism evidence="2 3">
    <name type="scientific">Stylonychia lemnae</name>
    <name type="common">Ciliate</name>
    <dbReference type="NCBI Taxonomy" id="5949"/>
    <lineage>
        <taxon>Eukaryota</taxon>
        <taxon>Sar</taxon>
        <taxon>Alveolata</taxon>
        <taxon>Ciliophora</taxon>
        <taxon>Intramacronucleata</taxon>
        <taxon>Spirotrichea</taxon>
        <taxon>Stichotrichia</taxon>
        <taxon>Sporadotrichida</taxon>
        <taxon>Oxytrichidae</taxon>
        <taxon>Stylonychinae</taxon>
        <taxon>Stylonychia</taxon>
    </lineage>
</organism>
<feature type="region of interest" description="Disordered" evidence="1">
    <location>
        <begin position="223"/>
        <end position="252"/>
    </location>
</feature>
<dbReference type="EMBL" id="CCKQ01017605">
    <property type="protein sequence ID" value="CDW89501.1"/>
    <property type="molecule type" value="Genomic_DNA"/>
</dbReference>
<feature type="compositionally biased region" description="Low complexity" evidence="1">
    <location>
        <begin position="413"/>
        <end position="423"/>
    </location>
</feature>
<feature type="compositionally biased region" description="Low complexity" evidence="1">
    <location>
        <begin position="11"/>
        <end position="24"/>
    </location>
</feature>
<name>A0A078B5L9_STYLE</name>
<feature type="region of interest" description="Disordered" evidence="1">
    <location>
        <begin position="133"/>
        <end position="161"/>
    </location>
</feature>
<feature type="compositionally biased region" description="Polar residues" evidence="1">
    <location>
        <begin position="135"/>
        <end position="146"/>
    </location>
</feature>
<evidence type="ECO:0000313" key="3">
    <source>
        <dbReference type="Proteomes" id="UP000039865"/>
    </source>
</evidence>
<evidence type="ECO:0000256" key="1">
    <source>
        <dbReference type="SAM" id="MobiDB-lite"/>
    </source>
</evidence>
<feature type="region of interest" description="Disordered" evidence="1">
    <location>
        <begin position="1"/>
        <end position="24"/>
    </location>
</feature>
<dbReference type="InParanoid" id="A0A078B5L9"/>
<dbReference type="Proteomes" id="UP000039865">
    <property type="component" value="Unassembled WGS sequence"/>
</dbReference>
<feature type="region of interest" description="Disordered" evidence="1">
    <location>
        <begin position="384"/>
        <end position="436"/>
    </location>
</feature>
<proteinExistence type="predicted"/>
<feature type="region of interest" description="Disordered" evidence="1">
    <location>
        <begin position="89"/>
        <end position="118"/>
    </location>
</feature>
<protein>
    <submittedName>
        <fullName evidence="2">Uncharacterized protein</fullName>
    </submittedName>
</protein>
<sequence length="1228" mass="141606">MMINNTMKETSSNQKSSSSNNFQTNSMQNLLKSHSGNRSKILLYQKGNMGSFRQHQESSAVSSVSNTAYGTLYHDQFNNRLQSQYFNHQNHQNKDQSAYQNGNANLRTPQKQGQRSKNQLGNYKRIQELAKEKLNSSNDQQQNSHYNGLRGDSELQQRKSYKILNKPTTAQIGIRKLEHGMSDFQVGEKVIQNTQYASNNNVNRQSLQRLNDIKEEATNARPKTMGGRLAGLPSRQNYQSSQDNKTTMASDGFIDPRLDIRQKKQRIQSTFYETLRQGQQMNVNSINKLDQSAITFSSKKKSNNLNPDLQNTLSQFHQGQNANNTMQSDLNTYNIQLNQARMASGLSLKQNNLKYHLMRQLLQKKNLDEITQLQLKMAEQYQITQEESPSKPIQLPGMKRDVSPISKGRHKSISSSSSSSSQSEDVEPFVDQSQSSHVTPALITQQTNNQPLSQTPLPQNQINSHYHHGSQVISNGQLLNQLPTHSHSALGQIGIHGNDSSTGNMVLNSSFNINIIKNNLSKKTSMISHYDRTSTQLRGINDQSIMQQYPDKSPQQQDLLSKKKRTKSEFMKQAQANDLSLNVRQYNYCGVPDFYLIDQKNIPVHQRKKRLETSKKIQINKGCGVFNHRNRKADALIGIAHPNKTQLNQFSNQSFEDVRMNEYEYLSASNNSQLDNYHRPQYNFGLHKSFENRYKNQIQMMTENQSEDPNFGYGSLENKKAQLNVEFNHKMQEEMNVERLMLKDEQERVVLKQKKTELIKEEIRKSKMDCLPNKLQKTYDKLQNMYPQFGYDTADPQQMQFIEEDQKIYKILKEEAWQRQVEFRNLQYAEPIGKKNYRFGLYSASTSTHKFKKGRMLNDFLGTKQSRPNTNQINDRRGEMTHFQNEPMFIKQLRSPNDQDQKQQNPEDIFELWGTINANFSHILNPQKFGDFLTVNKKEELLVKTMIFERYPVLRENNVSIKVAKLIPPISKAKQLMISQTESEEDQDLLIPEFNALLYGSNCPLSKCCKLSLCINLNLECGTSKIMCMERLCQFNPQQQFLIPSEILVQFYDEKLIDKNVEIQMRRDLVVSGKSNKKDELIKQKEMITQELKRNVVAGSFKFKSLRNVVSRGGRPSASRPKPNPNKPDFLDDQTTENDYELIDLQSDINQDSLTIDRDDVHHQKIKKNKTQAVARNNQTGGTEEQYEDSMFRGEEKNAQVLSPGDDEDGEIEYIDVSYPIMHSNEDV</sequence>
<keyword evidence="3" id="KW-1185">Reference proteome</keyword>
<feature type="compositionally biased region" description="Polar residues" evidence="1">
    <location>
        <begin position="1"/>
        <end position="10"/>
    </location>
</feature>
<feature type="compositionally biased region" description="Polar residues" evidence="1">
    <location>
        <begin position="234"/>
        <end position="249"/>
    </location>
</feature>